<evidence type="ECO:0000256" key="3">
    <source>
        <dbReference type="ARBA" id="ARBA00022692"/>
    </source>
</evidence>
<proteinExistence type="predicted"/>
<dbReference type="InterPro" id="IPR052192">
    <property type="entry name" value="Insect_Ionotropic_Sensory_Rcpt"/>
</dbReference>
<feature type="transmembrane region" description="Helical" evidence="8">
    <location>
        <begin position="604"/>
        <end position="622"/>
    </location>
</feature>
<feature type="signal peptide" evidence="9">
    <location>
        <begin position="1"/>
        <end position="18"/>
    </location>
</feature>
<keyword evidence="3 8" id="KW-0812">Transmembrane</keyword>
<evidence type="ECO:0000256" key="7">
    <source>
        <dbReference type="ARBA" id="ARBA00023180"/>
    </source>
</evidence>
<sequence length="641" mass="75162">MFLFLLLIICKMLHEGEAKLFQPNTNDVYCAPPLYKIVHRKQIILFDTTDDDNYLYELCLMERTRHQSLVVMANITEIKMNEIKLDYANFSPNMVLIFYQLSLDIIEHPILSFLFSSLRSYVFIIIKTEDDEYKCINGIFSEKAKSAQEDFLNRLWFKYHMFVVILEFPFVCPHYFVIYHGKLETNAPLYNRTIKSVPTNEPRLNNMIRRDSRNLLKGYPIRANLFIRFPTSINFCESIHFYANIDFNITQNMCGMDAFIMQDIINFFKFKVTFPVIENIDSFGYMISENNITGSLGFLLHNYFDISFNSRFMVKYVNGDEIKYLHYIGFDSICAIMKTPDYMPLWQYPFGSFDPLSWVTLVFIMLFIGVIAKGISLIKKRIGIKADQLQIINYLSLGFFGCMMKPTRDTISILRGTCLITSVIILSMFQGHINYMYTTMVRGHQLKTINDLRDSKVEIRTSPSVVKLLGSPDHLPILESQIYYDGYNNLSDLLVHDNWATLQRIPDVILETMRLNQIDRDGMPLLYLIDQCFCNYYVTYITRKDFPFANDLTVLLMRIVEAGLPEIYYRWTKNSLKLSAKMKLKYTGQKPRPFTPSTMQEQRIPFSLLLVGYILSTSVLIVERWWARRKQSVSEVEMCEH</sequence>
<dbReference type="Proteomes" id="UP001153292">
    <property type="component" value="Chromosome 19"/>
</dbReference>
<keyword evidence="4 8" id="KW-1133">Transmembrane helix</keyword>
<comment type="subcellular location">
    <subcellularLocation>
        <location evidence="1">Cell membrane</location>
        <topology evidence="1">Multi-pass membrane protein</topology>
    </subcellularLocation>
</comment>
<evidence type="ECO:0000256" key="5">
    <source>
        <dbReference type="ARBA" id="ARBA00023136"/>
    </source>
</evidence>
<evidence type="ECO:0000256" key="4">
    <source>
        <dbReference type="ARBA" id="ARBA00022989"/>
    </source>
</evidence>
<evidence type="ECO:0000256" key="8">
    <source>
        <dbReference type="SAM" id="Phobius"/>
    </source>
</evidence>
<feature type="transmembrane region" description="Helical" evidence="8">
    <location>
        <begin position="413"/>
        <end position="433"/>
    </location>
</feature>
<dbReference type="EMBL" id="OU963912">
    <property type="protein sequence ID" value="CAH0401234.1"/>
    <property type="molecule type" value="Genomic_DNA"/>
</dbReference>
<evidence type="ECO:0000313" key="11">
    <source>
        <dbReference type="Proteomes" id="UP001153292"/>
    </source>
</evidence>
<protein>
    <recommendedName>
        <fullName evidence="12">Ionotropic receptor</fullName>
    </recommendedName>
</protein>
<keyword evidence="9" id="KW-0732">Signal</keyword>
<keyword evidence="2" id="KW-1003">Cell membrane</keyword>
<keyword evidence="7" id="KW-0325">Glycoprotein</keyword>
<evidence type="ECO:0000256" key="1">
    <source>
        <dbReference type="ARBA" id="ARBA00004651"/>
    </source>
</evidence>
<feature type="transmembrane region" description="Helical" evidence="8">
    <location>
        <begin position="356"/>
        <end position="375"/>
    </location>
</feature>
<reference evidence="10" key="1">
    <citation type="submission" date="2021-12" db="EMBL/GenBank/DDBJ databases">
        <authorList>
            <person name="King R."/>
        </authorList>
    </citation>
    <scope>NUCLEOTIDE SEQUENCE</scope>
</reference>
<keyword evidence="11" id="KW-1185">Reference proteome</keyword>
<evidence type="ECO:0000256" key="2">
    <source>
        <dbReference type="ARBA" id="ARBA00022475"/>
    </source>
</evidence>
<keyword evidence="6" id="KW-0675">Receptor</keyword>
<organism evidence="10 11">
    <name type="scientific">Chilo suppressalis</name>
    <name type="common">Asiatic rice borer moth</name>
    <dbReference type="NCBI Taxonomy" id="168631"/>
    <lineage>
        <taxon>Eukaryota</taxon>
        <taxon>Metazoa</taxon>
        <taxon>Ecdysozoa</taxon>
        <taxon>Arthropoda</taxon>
        <taxon>Hexapoda</taxon>
        <taxon>Insecta</taxon>
        <taxon>Pterygota</taxon>
        <taxon>Neoptera</taxon>
        <taxon>Endopterygota</taxon>
        <taxon>Lepidoptera</taxon>
        <taxon>Glossata</taxon>
        <taxon>Ditrysia</taxon>
        <taxon>Pyraloidea</taxon>
        <taxon>Crambidae</taxon>
        <taxon>Crambinae</taxon>
        <taxon>Chilo</taxon>
    </lineage>
</organism>
<evidence type="ECO:0000256" key="6">
    <source>
        <dbReference type="ARBA" id="ARBA00023170"/>
    </source>
</evidence>
<gene>
    <name evidence="10" type="ORF">CHILSU_LOCUS4453</name>
</gene>
<evidence type="ECO:0000313" key="10">
    <source>
        <dbReference type="EMBL" id="CAH0401234.1"/>
    </source>
</evidence>
<evidence type="ECO:0008006" key="12">
    <source>
        <dbReference type="Google" id="ProtNLM"/>
    </source>
</evidence>
<accession>A0ABN8AZS4</accession>
<name>A0ABN8AZS4_CHISP</name>
<keyword evidence="5 8" id="KW-0472">Membrane</keyword>
<feature type="chain" id="PRO_5046494581" description="Ionotropic receptor" evidence="9">
    <location>
        <begin position="19"/>
        <end position="641"/>
    </location>
</feature>
<evidence type="ECO:0000256" key="9">
    <source>
        <dbReference type="SAM" id="SignalP"/>
    </source>
</evidence>
<dbReference type="PANTHER" id="PTHR42643">
    <property type="entry name" value="IONOTROPIC RECEPTOR 20A-RELATED"/>
    <property type="match status" value="1"/>
</dbReference>
<dbReference type="PANTHER" id="PTHR42643:SF38">
    <property type="entry name" value="IONOTROPIC RECEPTOR 100A"/>
    <property type="match status" value="1"/>
</dbReference>